<dbReference type="Proteomes" id="UP000005238">
    <property type="component" value="Unassembled WGS sequence"/>
</dbReference>
<feature type="domain" description="Inositol polyphosphate-related phosphatase" evidence="2">
    <location>
        <begin position="406"/>
        <end position="779"/>
    </location>
</feature>
<dbReference type="InterPro" id="IPR036691">
    <property type="entry name" value="Endo/exonu/phosph_ase_sf"/>
</dbReference>
<dbReference type="PANTHER" id="PTHR15555:SF0">
    <property type="entry name" value="ZINC FINGER HIT DOMAIN-CONTAINING PROTEIN 2"/>
    <property type="match status" value="1"/>
</dbReference>
<dbReference type="VEuPathDB" id="FungiDB:KRP22_1226"/>
<organism evidence="3 4">
    <name type="scientific">Phytophthora ramorum</name>
    <name type="common">Sudden oak death agent</name>
    <dbReference type="NCBI Taxonomy" id="164328"/>
    <lineage>
        <taxon>Eukaryota</taxon>
        <taxon>Sar</taxon>
        <taxon>Stramenopiles</taxon>
        <taxon>Oomycota</taxon>
        <taxon>Peronosporomycetes</taxon>
        <taxon>Peronosporales</taxon>
        <taxon>Peronosporaceae</taxon>
        <taxon>Phytophthora</taxon>
    </lineage>
</organism>
<dbReference type="HOGENOM" id="CLU_004019_1_0_1"/>
<dbReference type="eggNOG" id="KOG4317">
    <property type="taxonomic scope" value="Eukaryota"/>
</dbReference>
<protein>
    <recommendedName>
        <fullName evidence="2">Inositol polyphosphate-related phosphatase domain-containing protein</fullName>
    </recommendedName>
</protein>
<feature type="region of interest" description="Disordered" evidence="1">
    <location>
        <begin position="284"/>
        <end position="330"/>
    </location>
</feature>
<feature type="region of interest" description="Disordered" evidence="1">
    <location>
        <begin position="782"/>
        <end position="810"/>
    </location>
</feature>
<dbReference type="InterPro" id="IPR039646">
    <property type="entry name" value="ZNHIT2"/>
</dbReference>
<evidence type="ECO:0000259" key="2">
    <source>
        <dbReference type="SMART" id="SM00128"/>
    </source>
</evidence>
<dbReference type="EnsemblProtists" id="Phyra79887">
    <property type="protein sequence ID" value="Phyra79887"/>
    <property type="gene ID" value="Phyra79887"/>
</dbReference>
<dbReference type="VEuPathDB" id="FungiDB:KRP23_1411"/>
<proteinExistence type="predicted"/>
<sequence length="1533" mass="170610">MANRSPEPAAPRIRVTRAFSQIEEPSTLQQLQELLIPTSKKTLDVRRLVSPARAPPTSPAALSQQKATESDSSGSVTNSPQWGRPGLPPRNVSGGREEAVERRRRVSVGRADEAAGLRRHASMSLAEGAVQREPRRDSSEWAETAVRLSRRVQELELENFRLKTGKEPPKSFAGGEMRAMRLAEPDVAGTTQQQRRSSLLKSRSCANGFGVTGLTVAEAAAASHRTRTKRMASAADASEAAVKLRSGYWNGVNNVKSSFSCNNLADLEQPEFMLEKLRTLPVAASANGGNKSGTAATTDTVAGTSLTNDASRKSDSFQRTSSETEEDVADMRSQHFAFKKARKTSSVVAQQSSSSAGFSLDESCDEGESRITSPRSYFEAGLRRGSFSLGPNASPVLKTGKRASVRDVRMWVGTWNMGAADPFDDGKGIIDEQRSATMLQNFLPHGYQLYVLGVQEGVSENVYHAVEAYLNRNEQGARYYRMELKNGNFMVNHKNQPPDAVIDAVHGRGDGAFVGTKFTGMAVFYCADIQNKIKLIRAGAHKFKLTSGSKGGVAVALMINRTTIVFVNCHLDARNDTYRREQIRNLNASLGRVMGHYSFDLTEQFHHVVWMGDMNYRIVLLDPQMVLHMLEEGRNLELHDKFDGLLNDRRNGGVFEGFTEPHKFPDFYPTYKKFPKRGVVNESLPLWPSLVWRVLYKEPFYKGGKVKKRVPGWCDRILIHSLLVSDSKLIPEKVQDPTSKELSPRLIDNYRSVNHGDGMDVSDHSPVYGTFVLSFPQQNSDVLTSGSPRRLTRRNSRSFSTASGMSDGDRFSKSASGSYFDQARVVRQMKAQNRLVSTVLRVFNMELSWNDNVVVPKKTRIVAPLVGEDSKQCDVIGERCQGTNGLNLSLNAVIQHTRPLEQLHMLVWVKNESINGHCTLSLKRIARQEEGGEVKFRVPLYNDSMLDDTNASLAKAPTGPFEHLPDALPVLRDFDIRQKLLQWNLSDTLQLQRFRVHRKLPSEADEALLTEFFQDDSVHCVLPLPARLGGSSSTKPEGCTGASSLHFERLRVNVTSMALFEKLQTAGITARDGSVRGCMDEEFDGCTAGDLLTEMLANPDSDSSDTFSDKDRQEFIFQLFSALVIGGGALRQADSRVQAYEDATRALYRALVSVKKSVADAMAKETSKSLHACIDVDCYRSHGESCTEQFFEGHVRSEMQLASNARGDDEKMQQKSIQELLGRVREFQDEQQHLADGEEDEEALMERMQELALLDAKGVLTLDALTTEERRKFLGEVADGRLGKLVQLWSPWWLMDERKYRSETSARRRQLILEEIGSGDSAGIEEMASDAMLEPLVLYPVALFTSSDAQKMPKSMAILLPGGRNPSPCLRFHLVEVMFAYALVLRAFNGDYAQDVAEAALILLDLARVLSADARYESLEHVCLACLEKKSEEGPAANALAIQDVQQLLRTDVFLLDALSDTRALLERYQHDLESSSEVGKQAKKERKVAMKELAAVLRKVEFYKAWAYLTSTDDFQALATEIDVYMKNKELR</sequence>
<dbReference type="SUPFAM" id="SSF56219">
    <property type="entry name" value="DNase I-like"/>
    <property type="match status" value="1"/>
</dbReference>
<dbReference type="VEuPathDB" id="FungiDB:KRP23_1410"/>
<dbReference type="SMART" id="SM00128">
    <property type="entry name" value="IPPc"/>
    <property type="match status" value="1"/>
</dbReference>
<evidence type="ECO:0000313" key="4">
    <source>
        <dbReference type="Proteomes" id="UP000005238"/>
    </source>
</evidence>
<dbReference type="VEuPathDB" id="FungiDB:KRP22_1227"/>
<dbReference type="InterPro" id="IPR000300">
    <property type="entry name" value="IPPc"/>
</dbReference>
<dbReference type="InterPro" id="IPR029416">
    <property type="entry name" value="CFAP300"/>
</dbReference>
<feature type="compositionally biased region" description="Low complexity" evidence="1">
    <location>
        <begin position="293"/>
        <end position="304"/>
    </location>
</feature>
<dbReference type="VEuPathDB" id="FungiDB:KRP22_1225"/>
<dbReference type="GO" id="GO:0046856">
    <property type="term" value="P:phosphatidylinositol dephosphorylation"/>
    <property type="evidence" value="ECO:0007669"/>
    <property type="project" value="InterPro"/>
</dbReference>
<feature type="compositionally biased region" description="Polar residues" evidence="1">
    <location>
        <begin position="64"/>
        <end position="81"/>
    </location>
</feature>
<dbReference type="GO" id="GO:0016791">
    <property type="term" value="F:phosphatase activity"/>
    <property type="evidence" value="ECO:0007669"/>
    <property type="project" value="InterPro"/>
</dbReference>
<dbReference type="EMBL" id="DS566041">
    <property type="status" value="NOT_ANNOTATED_CDS"/>
    <property type="molecule type" value="Genomic_DNA"/>
</dbReference>
<dbReference type="eggNOG" id="KOG0565">
    <property type="taxonomic scope" value="Eukaryota"/>
</dbReference>
<keyword evidence="4" id="KW-1185">Reference proteome</keyword>
<reference evidence="3" key="2">
    <citation type="submission" date="2015-06" db="UniProtKB">
        <authorList>
            <consortium name="EnsemblProtists"/>
        </authorList>
    </citation>
    <scope>IDENTIFICATION</scope>
    <source>
        <strain evidence="3">Pr102</strain>
    </source>
</reference>
<dbReference type="Pfam" id="PF14926">
    <property type="entry name" value="CFAP300"/>
    <property type="match status" value="1"/>
</dbReference>
<dbReference type="VEuPathDB" id="FungiDB:KRP23_1412"/>
<evidence type="ECO:0000256" key="1">
    <source>
        <dbReference type="SAM" id="MobiDB-lite"/>
    </source>
</evidence>
<evidence type="ECO:0000313" key="3">
    <source>
        <dbReference type="EnsemblProtists" id="Phyra79887"/>
    </source>
</evidence>
<dbReference type="Pfam" id="PF22669">
    <property type="entry name" value="Exo_endo_phos2"/>
    <property type="match status" value="1"/>
</dbReference>
<dbReference type="PANTHER" id="PTHR15555">
    <property type="entry name" value="ZINC FINGER HIT DOMAIN CONTAINING PROTEIN 2 PROTEIN FON -RELATED"/>
    <property type="match status" value="1"/>
</dbReference>
<dbReference type="Gene3D" id="3.60.10.10">
    <property type="entry name" value="Endonuclease/exonuclease/phosphatase"/>
    <property type="match status" value="1"/>
</dbReference>
<reference evidence="4" key="1">
    <citation type="journal article" date="2006" name="Science">
        <title>Phytophthora genome sequences uncover evolutionary origins and mechanisms of pathogenesis.</title>
        <authorList>
            <person name="Tyler B.M."/>
            <person name="Tripathy S."/>
            <person name="Zhang X."/>
            <person name="Dehal P."/>
            <person name="Jiang R.H."/>
            <person name="Aerts A."/>
            <person name="Arredondo F.D."/>
            <person name="Baxter L."/>
            <person name="Bensasson D."/>
            <person name="Beynon J.L."/>
            <person name="Chapman J."/>
            <person name="Damasceno C.M."/>
            <person name="Dorrance A.E."/>
            <person name="Dou D."/>
            <person name="Dickerman A.W."/>
            <person name="Dubchak I.L."/>
            <person name="Garbelotto M."/>
            <person name="Gijzen M."/>
            <person name="Gordon S.G."/>
            <person name="Govers F."/>
            <person name="Grunwald N.J."/>
            <person name="Huang W."/>
            <person name="Ivors K.L."/>
            <person name="Jones R.W."/>
            <person name="Kamoun S."/>
            <person name="Krampis K."/>
            <person name="Lamour K.H."/>
            <person name="Lee M.K."/>
            <person name="McDonald W.H."/>
            <person name="Medina M."/>
            <person name="Meijer H.J."/>
            <person name="Nordberg E.K."/>
            <person name="Maclean D.J."/>
            <person name="Ospina-Giraldo M.D."/>
            <person name="Morris P.F."/>
            <person name="Phuntumart V."/>
            <person name="Putnam N.H."/>
            <person name="Rash S."/>
            <person name="Rose J.K."/>
            <person name="Sakihama Y."/>
            <person name="Salamov A.A."/>
            <person name="Savidor A."/>
            <person name="Scheuring C.F."/>
            <person name="Smith B.M."/>
            <person name="Sobral B.W."/>
            <person name="Terry A."/>
            <person name="Torto-Alalibo T.A."/>
            <person name="Win J."/>
            <person name="Xu Z."/>
            <person name="Zhang H."/>
            <person name="Grigoriev I.V."/>
            <person name="Rokhsar D.S."/>
            <person name="Boore J.L."/>
        </authorList>
    </citation>
    <scope>NUCLEOTIDE SEQUENCE [LARGE SCALE GENOMIC DNA]</scope>
    <source>
        <strain evidence="4">Pr102</strain>
    </source>
</reference>
<name>H3GSC4_PHYRM</name>
<dbReference type="InParanoid" id="H3GSC4"/>
<feature type="region of interest" description="Disordered" evidence="1">
    <location>
        <begin position="37"/>
        <end position="111"/>
    </location>
</feature>
<dbReference type="STRING" id="164328.H3GSC4"/>
<accession>H3GSC4</accession>